<dbReference type="InterPro" id="IPR002871">
    <property type="entry name" value="NIF_FeS_clus_asmbl_NifU_N"/>
</dbReference>
<reference evidence="2" key="2">
    <citation type="journal article" date="2021" name="Microbiome">
        <title>Successional dynamics and alternative stable states in a saline activated sludge microbial community over 9 years.</title>
        <authorList>
            <person name="Wang Y."/>
            <person name="Ye J."/>
            <person name="Ju F."/>
            <person name="Liu L."/>
            <person name="Boyd J.A."/>
            <person name="Deng Y."/>
            <person name="Parks D.H."/>
            <person name="Jiang X."/>
            <person name="Yin X."/>
            <person name="Woodcroft B.J."/>
            <person name="Tyson G.W."/>
            <person name="Hugenholtz P."/>
            <person name="Polz M.F."/>
            <person name="Zhang T."/>
        </authorList>
    </citation>
    <scope>NUCLEOTIDE SEQUENCE</scope>
    <source>
        <strain evidence="2">HKST-UBA10</strain>
    </source>
</reference>
<evidence type="ECO:0000259" key="1">
    <source>
        <dbReference type="Pfam" id="PF01592"/>
    </source>
</evidence>
<accession>A0A955RH78</accession>
<dbReference type="EMBL" id="JAGQLG010000005">
    <property type="protein sequence ID" value="MCA9381806.1"/>
    <property type="molecule type" value="Genomic_DNA"/>
</dbReference>
<sequence length="130" mass="14304">MNIYQEELLDHVKNPRNYGKLDSSTQSEDSNPACGDSVKIYLKFSDNDVLEEVSFEGTGCAVSQGAASILTEEIKGKNVTELKKMTEDDFLSIIGIELSPSRKKCAFVSFKAMKQAIVSYEAILHDGSSE</sequence>
<name>A0A955RH78_9BACT</name>
<dbReference type="AlphaFoldDB" id="A0A955RH78"/>
<dbReference type="Pfam" id="PF01592">
    <property type="entry name" value="NifU_N"/>
    <property type="match status" value="1"/>
</dbReference>
<dbReference type="CDD" id="cd06664">
    <property type="entry name" value="IscU_like"/>
    <property type="match status" value="1"/>
</dbReference>
<comment type="caution">
    <text evidence="2">The sequence shown here is derived from an EMBL/GenBank/DDBJ whole genome shotgun (WGS) entry which is preliminary data.</text>
</comment>
<feature type="domain" description="NIF system FeS cluster assembly NifU N-terminal" evidence="1">
    <location>
        <begin position="4"/>
        <end position="123"/>
    </location>
</feature>
<evidence type="ECO:0000313" key="2">
    <source>
        <dbReference type="EMBL" id="MCA9381806.1"/>
    </source>
</evidence>
<dbReference type="PANTHER" id="PTHR10093">
    <property type="entry name" value="IRON-SULFUR CLUSTER ASSEMBLY ENZYME NIFU HOMOLOG"/>
    <property type="match status" value="1"/>
</dbReference>
<reference evidence="2" key="1">
    <citation type="submission" date="2020-04" db="EMBL/GenBank/DDBJ databases">
        <authorList>
            <person name="Zhang T."/>
        </authorList>
    </citation>
    <scope>NUCLEOTIDE SEQUENCE</scope>
    <source>
        <strain evidence="2">HKST-UBA10</strain>
    </source>
</reference>
<dbReference type="Gene3D" id="3.90.1010.10">
    <property type="match status" value="1"/>
</dbReference>
<proteinExistence type="predicted"/>
<dbReference type="SUPFAM" id="SSF82649">
    <property type="entry name" value="SufE/NifU"/>
    <property type="match status" value="1"/>
</dbReference>
<evidence type="ECO:0000313" key="3">
    <source>
        <dbReference type="Proteomes" id="UP000782843"/>
    </source>
</evidence>
<gene>
    <name evidence="2" type="ORF">KC660_00165</name>
</gene>
<dbReference type="GO" id="GO:0016226">
    <property type="term" value="P:iron-sulfur cluster assembly"/>
    <property type="evidence" value="ECO:0007669"/>
    <property type="project" value="InterPro"/>
</dbReference>
<organism evidence="2 3">
    <name type="scientific">Candidatus Dojkabacteria bacterium</name>
    <dbReference type="NCBI Taxonomy" id="2099670"/>
    <lineage>
        <taxon>Bacteria</taxon>
        <taxon>Candidatus Dojkabacteria</taxon>
    </lineage>
</organism>
<dbReference type="GO" id="GO:0051536">
    <property type="term" value="F:iron-sulfur cluster binding"/>
    <property type="evidence" value="ECO:0007669"/>
    <property type="project" value="InterPro"/>
</dbReference>
<protein>
    <submittedName>
        <fullName evidence="2">Iron-sulfur cluster assembly scaffold protein</fullName>
    </submittedName>
</protein>
<dbReference type="Proteomes" id="UP000782843">
    <property type="component" value="Unassembled WGS sequence"/>
</dbReference>
<dbReference type="GO" id="GO:0005506">
    <property type="term" value="F:iron ion binding"/>
    <property type="evidence" value="ECO:0007669"/>
    <property type="project" value="InterPro"/>
</dbReference>